<dbReference type="SUPFAM" id="SSF52540">
    <property type="entry name" value="P-loop containing nucleoside triphosphate hydrolases"/>
    <property type="match status" value="1"/>
</dbReference>
<dbReference type="InterPro" id="IPR019476">
    <property type="entry name" value="T4SS_TraD_DNA-bd"/>
</dbReference>
<feature type="domain" description="Type IV secretion system coupling protein TraD DNA-binding" evidence="7">
    <location>
        <begin position="160"/>
        <end position="535"/>
    </location>
</feature>
<dbReference type="Gene3D" id="3.40.50.300">
    <property type="entry name" value="P-loop containing nucleotide triphosphate hydrolases"/>
    <property type="match status" value="2"/>
</dbReference>
<dbReference type="EMBL" id="CP035108">
    <property type="protein sequence ID" value="QAR32754.1"/>
    <property type="molecule type" value="Genomic_DNA"/>
</dbReference>
<evidence type="ECO:0000256" key="4">
    <source>
        <dbReference type="ARBA" id="ARBA00022989"/>
    </source>
</evidence>
<dbReference type="Pfam" id="PF10412">
    <property type="entry name" value="TrwB_AAD_bind"/>
    <property type="match status" value="1"/>
</dbReference>
<accession>A0A410JX64</accession>
<dbReference type="RefSeq" id="WP_128466041.1">
    <property type="nucleotide sequence ID" value="NZ_CP035108.1"/>
</dbReference>
<evidence type="ECO:0000256" key="3">
    <source>
        <dbReference type="ARBA" id="ARBA00022692"/>
    </source>
</evidence>
<dbReference type="GO" id="GO:0005886">
    <property type="term" value="C:plasma membrane"/>
    <property type="evidence" value="ECO:0007669"/>
    <property type="project" value="UniProtKB-SubCell"/>
</dbReference>
<evidence type="ECO:0000256" key="5">
    <source>
        <dbReference type="ARBA" id="ARBA00023136"/>
    </source>
</evidence>
<name>A0A410JX64_9BACT</name>
<evidence type="ECO:0000313" key="8">
    <source>
        <dbReference type="EMBL" id="QAR32754.1"/>
    </source>
</evidence>
<dbReference type="InterPro" id="IPR051539">
    <property type="entry name" value="T4SS-coupling_protein"/>
</dbReference>
<dbReference type="CDD" id="cd01127">
    <property type="entry name" value="TrwB_TraG_TraD_VirD4"/>
    <property type="match status" value="1"/>
</dbReference>
<comment type="subcellular location">
    <subcellularLocation>
        <location evidence="1">Cell membrane</location>
        <topology evidence="1">Multi-pass membrane protein</topology>
    </subcellularLocation>
</comment>
<dbReference type="Proteomes" id="UP000287502">
    <property type="component" value="Chromosome"/>
</dbReference>
<sequence length="593" mass="67211">MSNGKAYTGFESWKYNLKMSLRMRLFILLALTAVYLGFIGAYILLKYHTEEIKILAKWTASAFWAHFLPKYPFNLVHEGEIFKVTAARYYEIFYEIGIEHINMLKTFAVKSLLVYLGYFPAIWFFKKKANEHSAEDFRRGTEILTPKQLNKLTKKEKCYLKIGEINMPVSAENKHCFIVGRPGTGKTVLTSALIEQIRARGDKAVIYDFKGDYVSRFYDPEKDLLFNPLDSRSVSWNIFADMHTPMDITSMTSSLIPELPHTSQPFFNLAAKDVLNGAFSYLYSTKRKSYAALWEVISKAPEELSEILKNTKGGTAGAIHIADPANKQTGSVMSTLHLYSKIFEYMQDSEKGFSIGDWIKNGSGILFISNYAELKETLRPILTVFIDTIARNLLAQPENTANRLFLMIDEFGTLQKMQKIIELLNLSRSKGGAVFLGIQDIGQIDNIYGKELRSSIINACGTNVIFGVNDPDTADFLSRKIGDREYKTPYSGFTVGSADERNALSLNKQRVKEPLMISSEIMQLPDLKCFVRFPNFSGSVTTLKPKSYMEVQPSFLMRPDLSLDNIFLECREILSELNLKARGGKGVAEIEKF</sequence>
<keyword evidence="3 6" id="KW-0812">Transmembrane</keyword>
<evidence type="ECO:0000256" key="6">
    <source>
        <dbReference type="SAM" id="Phobius"/>
    </source>
</evidence>
<protein>
    <recommendedName>
        <fullName evidence="7">Type IV secretion system coupling protein TraD DNA-binding domain-containing protein</fullName>
    </recommendedName>
</protein>
<organism evidence="8 9">
    <name type="scientific">Geovibrio thiophilus</name>
    <dbReference type="NCBI Taxonomy" id="139438"/>
    <lineage>
        <taxon>Bacteria</taxon>
        <taxon>Pseudomonadati</taxon>
        <taxon>Deferribacterota</taxon>
        <taxon>Deferribacteres</taxon>
        <taxon>Deferribacterales</taxon>
        <taxon>Geovibrionaceae</taxon>
        <taxon>Geovibrio</taxon>
    </lineage>
</organism>
<dbReference type="AlphaFoldDB" id="A0A410JX64"/>
<evidence type="ECO:0000256" key="1">
    <source>
        <dbReference type="ARBA" id="ARBA00004651"/>
    </source>
</evidence>
<dbReference type="OrthoDB" id="102453at2"/>
<evidence type="ECO:0000259" key="7">
    <source>
        <dbReference type="Pfam" id="PF10412"/>
    </source>
</evidence>
<dbReference type="PANTHER" id="PTHR37937:SF1">
    <property type="entry name" value="CONJUGATIVE TRANSFER: DNA TRANSPORT"/>
    <property type="match status" value="1"/>
</dbReference>
<reference evidence="8 9" key="1">
    <citation type="submission" date="2019-01" db="EMBL/GenBank/DDBJ databases">
        <title>Geovibrio thiophilus DSM 11263, complete genome.</title>
        <authorList>
            <person name="Spring S."/>
            <person name="Bunk B."/>
            <person name="Sproer C."/>
        </authorList>
    </citation>
    <scope>NUCLEOTIDE SEQUENCE [LARGE SCALE GENOMIC DNA]</scope>
    <source>
        <strain evidence="8 9">DSM 11263</strain>
    </source>
</reference>
<feature type="transmembrane region" description="Helical" evidence="6">
    <location>
        <begin position="25"/>
        <end position="45"/>
    </location>
</feature>
<gene>
    <name evidence="8" type="ORF">EP073_04845</name>
</gene>
<evidence type="ECO:0000313" key="9">
    <source>
        <dbReference type="Proteomes" id="UP000287502"/>
    </source>
</evidence>
<keyword evidence="9" id="KW-1185">Reference proteome</keyword>
<proteinExistence type="predicted"/>
<keyword evidence="5 6" id="KW-0472">Membrane</keyword>
<dbReference type="InterPro" id="IPR027417">
    <property type="entry name" value="P-loop_NTPase"/>
</dbReference>
<keyword evidence="2" id="KW-1003">Cell membrane</keyword>
<keyword evidence="4 6" id="KW-1133">Transmembrane helix</keyword>
<dbReference type="KEGG" id="gtl:EP073_04845"/>
<evidence type="ECO:0000256" key="2">
    <source>
        <dbReference type="ARBA" id="ARBA00022475"/>
    </source>
</evidence>
<dbReference type="PANTHER" id="PTHR37937">
    <property type="entry name" value="CONJUGATIVE TRANSFER: DNA TRANSPORT"/>
    <property type="match status" value="1"/>
</dbReference>